<comment type="caution">
    <text evidence="4">The sequence shown here is derived from an EMBL/GenBank/DDBJ whole genome shotgun (WGS) entry which is preliminary data.</text>
</comment>
<dbReference type="PANTHER" id="PTHR47505">
    <property type="entry name" value="DNA UTILIZATION PROTEIN YHGH"/>
    <property type="match status" value="1"/>
</dbReference>
<feature type="domain" description="Phosphoribosyltransferase" evidence="2">
    <location>
        <begin position="95"/>
        <end position="231"/>
    </location>
</feature>
<feature type="domain" description="Double zinc ribbon" evidence="3">
    <location>
        <begin position="10"/>
        <end position="64"/>
    </location>
</feature>
<evidence type="ECO:0000256" key="1">
    <source>
        <dbReference type="ARBA" id="ARBA00008007"/>
    </source>
</evidence>
<proteinExistence type="inferred from homology"/>
<dbReference type="Pfam" id="PF18912">
    <property type="entry name" value="DZR_2"/>
    <property type="match status" value="1"/>
</dbReference>
<dbReference type="EMBL" id="NWVJ02000057">
    <property type="protein sequence ID" value="TVS98650.1"/>
    <property type="molecule type" value="Genomic_DNA"/>
</dbReference>
<dbReference type="InterPro" id="IPR000836">
    <property type="entry name" value="PRTase_dom"/>
</dbReference>
<organism evidence="4">
    <name type="scientific">Wolbachia pipientis</name>
    <dbReference type="NCBI Taxonomy" id="955"/>
    <lineage>
        <taxon>Bacteria</taxon>
        <taxon>Pseudomonadati</taxon>
        <taxon>Pseudomonadota</taxon>
        <taxon>Alphaproteobacteria</taxon>
        <taxon>Rickettsiales</taxon>
        <taxon>Anaplasmataceae</taxon>
        <taxon>Wolbachieae</taxon>
        <taxon>Wolbachia</taxon>
    </lineage>
</organism>
<accession>A0A6C1U336</accession>
<dbReference type="PANTHER" id="PTHR47505:SF1">
    <property type="entry name" value="DNA UTILIZATION PROTEIN YHGH"/>
    <property type="match status" value="1"/>
</dbReference>
<protein>
    <submittedName>
        <fullName evidence="4">ComF family protein</fullName>
    </submittedName>
</protein>
<dbReference type="InterPro" id="IPR051910">
    <property type="entry name" value="ComF/GntX_DNA_util-trans"/>
</dbReference>
<gene>
    <name evidence="4" type="ORF">COM42_001295</name>
</gene>
<dbReference type="SUPFAM" id="SSF53271">
    <property type="entry name" value="PRTase-like"/>
    <property type="match status" value="1"/>
</dbReference>
<dbReference type="Gene3D" id="3.40.50.2020">
    <property type="match status" value="1"/>
</dbReference>
<dbReference type="Proteomes" id="UP000218080">
    <property type="component" value="Unassembled WGS sequence"/>
</dbReference>
<comment type="similarity">
    <text evidence="1">Belongs to the ComF/GntX family.</text>
</comment>
<evidence type="ECO:0000313" key="4">
    <source>
        <dbReference type="EMBL" id="TVS98650.1"/>
    </source>
</evidence>
<sequence length="244" mass="27986">MNFLLLKKATNLIFPNVCVSCEYIIDENLNLCSECNKKINFLTKHYCNVCGVVISDNIHTCGKCIINPPPFKVLRSVFAYDQHSKNMIINFKFFDNLNYVKIYAKWIYQANQDTFQNAEVIIPIPLHKMRLFKRKYNQAALLAKELSKLSNLSYTPFAIKRLRHTVPQAGLSLKRREKNLRKAFKISNSEIIKNKIVILVDDVVTTGATARSCSQEILNSGAREVRVLSLARTVNDCENQHVKT</sequence>
<dbReference type="InterPro" id="IPR044005">
    <property type="entry name" value="DZR_2"/>
</dbReference>
<name>A0A6C1U336_WOLPI</name>
<evidence type="ECO:0000259" key="2">
    <source>
        <dbReference type="Pfam" id="PF00156"/>
    </source>
</evidence>
<dbReference type="AlphaFoldDB" id="A0A6C1U336"/>
<reference evidence="4" key="1">
    <citation type="submission" date="2019-07" db="EMBL/GenBank/DDBJ databases">
        <title>Genome assemblies of Wolbachia strains wAlbA and wAlbB in wild caught Aedes albopictus specimens.</title>
        <authorList>
            <person name="Kulkarni A."/>
            <person name="Yu W."/>
            <person name="Xue R.-D."/>
            <person name="Ma Y."/>
            <person name="Xu J."/>
        </authorList>
    </citation>
    <scope>NUCLEOTIDE SEQUENCE</scope>
    <source>
        <strain evidence="4">HN2016</strain>
    </source>
</reference>
<dbReference type="InterPro" id="IPR029057">
    <property type="entry name" value="PRTase-like"/>
</dbReference>
<evidence type="ECO:0000259" key="3">
    <source>
        <dbReference type="Pfam" id="PF18912"/>
    </source>
</evidence>
<dbReference type="CDD" id="cd06223">
    <property type="entry name" value="PRTases_typeI"/>
    <property type="match status" value="1"/>
</dbReference>
<dbReference type="Pfam" id="PF00156">
    <property type="entry name" value="Pribosyltran"/>
    <property type="match status" value="1"/>
</dbReference>